<organism evidence="1 2">
    <name type="scientific">Trichuris muris</name>
    <name type="common">Mouse whipworm</name>
    <dbReference type="NCBI Taxonomy" id="70415"/>
    <lineage>
        <taxon>Eukaryota</taxon>
        <taxon>Metazoa</taxon>
        <taxon>Ecdysozoa</taxon>
        <taxon>Nematoda</taxon>
        <taxon>Enoplea</taxon>
        <taxon>Dorylaimia</taxon>
        <taxon>Trichinellida</taxon>
        <taxon>Trichuridae</taxon>
        <taxon>Trichuris</taxon>
    </lineage>
</organism>
<evidence type="ECO:0000313" key="1">
    <source>
        <dbReference type="Proteomes" id="UP000046395"/>
    </source>
</evidence>
<reference evidence="2" key="1">
    <citation type="submission" date="2019-12" db="UniProtKB">
        <authorList>
            <consortium name="WormBaseParasite"/>
        </authorList>
    </citation>
    <scope>IDENTIFICATION</scope>
</reference>
<evidence type="ECO:0000313" key="2">
    <source>
        <dbReference type="WBParaSite" id="TMUE_2000007474.1"/>
    </source>
</evidence>
<dbReference type="STRING" id="70415.A0A5S6QJY2"/>
<dbReference type="Proteomes" id="UP000046395">
    <property type="component" value="Unassembled WGS sequence"/>
</dbReference>
<dbReference type="AlphaFoldDB" id="A0A5S6QJY2"/>
<proteinExistence type="predicted"/>
<protein>
    <submittedName>
        <fullName evidence="2">Uncharacterized protein</fullName>
    </submittedName>
</protein>
<name>A0A5S6QJY2_TRIMR</name>
<keyword evidence="1" id="KW-1185">Reference proteome</keyword>
<sequence>MLSGCVFLKHMSLLEQSEINNYFSCQSESGLFTPLEYKVLRKALDLSIFTKDLQRLINTPIAFAPKVTAAQSSSSALTAAQDSKGSSGEQCTSQKRQLSHLFNFETISKRKWLKNILLEFESSTELDSLMADNVDIILKLHKYRRRVQRDCLADILNSQYTYYSSGLLSEYDRYPEHRKFILDQYGYNIPLQQASTTFKQVTKRRRATVGKSSAAKDPQDTPCDAEFLLTCPCSPNTCRCASVKLACASSVDPSVFHQWGMIAAHEFPKAFQQWRVASIYRQSVLKNLAISSVTHLTKGSQKGQYDKGKHAYRTNRRSIRGGTAGRAFPS</sequence>
<accession>A0A5S6QJY2</accession>
<dbReference type="WBParaSite" id="TMUE_2000007474.1">
    <property type="protein sequence ID" value="TMUE_2000007474.1"/>
    <property type="gene ID" value="WBGene00290849"/>
</dbReference>